<dbReference type="SMART" id="SM00342">
    <property type="entry name" value="HTH_ARAC"/>
    <property type="match status" value="1"/>
</dbReference>
<evidence type="ECO:0000256" key="3">
    <source>
        <dbReference type="ARBA" id="ARBA00023163"/>
    </source>
</evidence>
<keyword evidence="3" id="KW-0804">Transcription</keyword>
<keyword evidence="7" id="KW-1185">Reference proteome</keyword>
<dbReference type="Gene3D" id="1.10.10.60">
    <property type="entry name" value="Homeodomain-like"/>
    <property type="match status" value="2"/>
</dbReference>
<keyword evidence="4" id="KW-0812">Transmembrane</keyword>
<keyword evidence="4" id="KW-0472">Membrane</keyword>
<protein>
    <submittedName>
        <fullName evidence="6">Helix-turn-helix domain-containing protein</fullName>
    </submittedName>
</protein>
<dbReference type="GO" id="GO:0003700">
    <property type="term" value="F:DNA-binding transcription factor activity"/>
    <property type="evidence" value="ECO:0007669"/>
    <property type="project" value="InterPro"/>
</dbReference>
<dbReference type="InterPro" id="IPR018060">
    <property type="entry name" value="HTH_AraC"/>
</dbReference>
<gene>
    <name evidence="6" type="ORF">H7B90_05495</name>
</gene>
<organism evidence="6 7">
    <name type="scientific">Cohnella xylanilytica</name>
    <dbReference type="NCBI Taxonomy" id="557555"/>
    <lineage>
        <taxon>Bacteria</taxon>
        <taxon>Bacillati</taxon>
        <taxon>Bacillota</taxon>
        <taxon>Bacilli</taxon>
        <taxon>Bacillales</taxon>
        <taxon>Paenibacillaceae</taxon>
        <taxon>Cohnella</taxon>
    </lineage>
</organism>
<dbReference type="SUPFAM" id="SSF46689">
    <property type="entry name" value="Homeodomain-like"/>
    <property type="match status" value="1"/>
</dbReference>
<feature type="transmembrane region" description="Helical" evidence="4">
    <location>
        <begin position="12"/>
        <end position="35"/>
    </location>
</feature>
<comment type="caution">
    <text evidence="6">The sequence shown here is derived from an EMBL/GenBank/DDBJ whole genome shotgun (WGS) entry which is preliminary data.</text>
</comment>
<dbReference type="PRINTS" id="PR00032">
    <property type="entry name" value="HTHARAC"/>
</dbReference>
<reference evidence="6 7" key="1">
    <citation type="submission" date="2020-08" db="EMBL/GenBank/DDBJ databases">
        <title>Cohnella phylogeny.</title>
        <authorList>
            <person name="Dunlap C."/>
        </authorList>
    </citation>
    <scope>NUCLEOTIDE SEQUENCE [LARGE SCALE GENOMIC DNA]</scope>
    <source>
        <strain evidence="6 7">DSM 25239</strain>
    </source>
</reference>
<keyword evidence="2" id="KW-0238">DNA-binding</keyword>
<feature type="domain" description="HTH araC/xylS-type" evidence="5">
    <location>
        <begin position="639"/>
        <end position="737"/>
    </location>
</feature>
<dbReference type="InterPro" id="IPR020449">
    <property type="entry name" value="Tscrpt_reg_AraC-type_HTH"/>
</dbReference>
<dbReference type="InterPro" id="IPR018062">
    <property type="entry name" value="HTH_AraC-typ_CS"/>
</dbReference>
<dbReference type="GO" id="GO:0043565">
    <property type="term" value="F:sequence-specific DNA binding"/>
    <property type="evidence" value="ECO:0007669"/>
    <property type="project" value="InterPro"/>
</dbReference>
<evidence type="ECO:0000256" key="1">
    <source>
        <dbReference type="ARBA" id="ARBA00023015"/>
    </source>
</evidence>
<dbReference type="PANTHER" id="PTHR43280">
    <property type="entry name" value="ARAC-FAMILY TRANSCRIPTIONAL REGULATOR"/>
    <property type="match status" value="1"/>
</dbReference>
<sequence length="746" mass="82814">MKEWTGKSLFFKVFACFLAVMVLFSLVWTIALSLFKQTMIRERERESQAALFHASERFDGHLERIESFLFELSENPDLVGFDRQLSTRPADEIDYLPARGVIRSLQSYVYQPQNALLAVIVHFRSASLALSHKGSADARLLFDRLYASPDYSFDDWRSRLSGGRNFELLPAGTFVVDGRTRTALPVVFRQPASNYQMIALLDMEKIDEETVGLAEPGEWIVMARDGTELYRSGSLTAAAPPRMETGQGIARRAGNHYIYKKNAAGLTYVFVVPSSWMTKGAGSLSRLLLLILAGALAIGLAAAYAVSERIRKPVKNLLATVLSLQPAPPPGGSFKEFGVIHEKVNDLLGEKARISEQLRSRDSALKSYGYLNRLKNIPGDALEWRELPARDPGFIVALFTVRFGSPGAAELPEEARGLAVRRLLARLRDHVAGRFPSAHTFQIESDRVVTVFAGGEREAVVSHLRALKEPLDREAHVRSVTIAIGDRFEHPSEFGPAYEQVQKLSLQAPLSEETQIVDRPAAAPVFGLSPKQDRALSAHLQDGNADGACRLLDGHVDRMARGGAGVGTYAELARLLLAKIRTLEPSPSEDADDKRLEAFGEAFARCRTAEQFKEVCREAVRYSAERVRGGREEADPVAGLVMNILETRYSQDLSLGYLADLLNMSSAYLSVYIKEKTGANFSEHLNSIRVRKAQELLVSTDKNINDISAEVGYSNFTSFNRMFKKQTGMTPGEYRKRQIAQIHRIG</sequence>
<dbReference type="Proteomes" id="UP000553776">
    <property type="component" value="Unassembled WGS sequence"/>
</dbReference>
<evidence type="ECO:0000259" key="5">
    <source>
        <dbReference type="PROSITE" id="PS01124"/>
    </source>
</evidence>
<accession>A0A841TYX5</accession>
<dbReference type="AlphaFoldDB" id="A0A841TYX5"/>
<keyword evidence="1" id="KW-0805">Transcription regulation</keyword>
<dbReference type="RefSeq" id="WP_185134856.1">
    <property type="nucleotide sequence ID" value="NZ_JACJVR010000019.1"/>
</dbReference>
<evidence type="ECO:0000256" key="2">
    <source>
        <dbReference type="ARBA" id="ARBA00023125"/>
    </source>
</evidence>
<evidence type="ECO:0000256" key="4">
    <source>
        <dbReference type="SAM" id="Phobius"/>
    </source>
</evidence>
<dbReference type="Pfam" id="PF12833">
    <property type="entry name" value="HTH_18"/>
    <property type="match status" value="1"/>
</dbReference>
<dbReference type="PROSITE" id="PS00041">
    <property type="entry name" value="HTH_ARAC_FAMILY_1"/>
    <property type="match status" value="1"/>
</dbReference>
<name>A0A841TYX5_9BACL</name>
<evidence type="ECO:0000313" key="7">
    <source>
        <dbReference type="Proteomes" id="UP000553776"/>
    </source>
</evidence>
<keyword evidence="4" id="KW-1133">Transmembrane helix</keyword>
<dbReference type="PANTHER" id="PTHR43280:SF28">
    <property type="entry name" value="HTH-TYPE TRANSCRIPTIONAL ACTIVATOR RHAS"/>
    <property type="match status" value="1"/>
</dbReference>
<evidence type="ECO:0000313" key="6">
    <source>
        <dbReference type="EMBL" id="MBB6690854.1"/>
    </source>
</evidence>
<proteinExistence type="predicted"/>
<feature type="transmembrane region" description="Helical" evidence="4">
    <location>
        <begin position="287"/>
        <end position="306"/>
    </location>
</feature>
<dbReference type="PROSITE" id="PS01124">
    <property type="entry name" value="HTH_ARAC_FAMILY_2"/>
    <property type="match status" value="1"/>
</dbReference>
<dbReference type="InterPro" id="IPR009057">
    <property type="entry name" value="Homeodomain-like_sf"/>
</dbReference>
<dbReference type="EMBL" id="JACJVR010000019">
    <property type="protein sequence ID" value="MBB6690854.1"/>
    <property type="molecule type" value="Genomic_DNA"/>
</dbReference>